<dbReference type="AlphaFoldDB" id="A0A1J7BDS5"/>
<evidence type="ECO:0000313" key="2">
    <source>
        <dbReference type="Proteomes" id="UP000243342"/>
    </source>
</evidence>
<evidence type="ECO:0000313" key="1">
    <source>
        <dbReference type="EMBL" id="OIV36831.1"/>
    </source>
</evidence>
<proteinExistence type="predicted"/>
<name>A0A1J7BDS5_9ACTN</name>
<sequence length="199" mass="21058">MWSHVGKSFGDAQVWYVARVDNRAPTLASVALNVRALDASRAIVGSSQVTLPNVPGQSNFDYFGYLGGPPSDTNLTGTPVKIDVSEAHNAFGQAGAVEMPMLRTSEITLALGSEDTNTNAPYSYDLTAKVTNDISREVDGGVTQQVVLYDSAGHVVGGDTGTSDNAPDSLPTGMSYREQWTGIPALHHAVRAVYSVWVG</sequence>
<accession>A0A1J7BDS5</accession>
<protein>
    <submittedName>
        <fullName evidence="1">Uncharacterized protein</fullName>
    </submittedName>
</protein>
<dbReference type="Proteomes" id="UP000243342">
    <property type="component" value="Unassembled WGS sequence"/>
</dbReference>
<comment type="caution">
    <text evidence="1">The sequence shown here is derived from an EMBL/GenBank/DDBJ whole genome shotgun (WGS) entry which is preliminary data.</text>
</comment>
<keyword evidence="2" id="KW-1185">Reference proteome</keyword>
<organism evidence="1 2">
    <name type="scientific">Mangrovactinospora gilvigrisea</name>
    <dbReference type="NCBI Taxonomy" id="1428644"/>
    <lineage>
        <taxon>Bacteria</taxon>
        <taxon>Bacillati</taxon>
        <taxon>Actinomycetota</taxon>
        <taxon>Actinomycetes</taxon>
        <taxon>Kitasatosporales</taxon>
        <taxon>Streptomycetaceae</taxon>
        <taxon>Mangrovactinospora</taxon>
    </lineage>
</organism>
<gene>
    <name evidence="1" type="ORF">BIV57_14300</name>
</gene>
<reference evidence="1 2" key="1">
    <citation type="submission" date="2016-10" db="EMBL/GenBank/DDBJ databases">
        <title>Genome sequence of Streptomyces gilvigriseus MUSC 26.</title>
        <authorList>
            <person name="Lee L.-H."/>
            <person name="Ser H.-L."/>
        </authorList>
    </citation>
    <scope>NUCLEOTIDE SEQUENCE [LARGE SCALE GENOMIC DNA]</scope>
    <source>
        <strain evidence="1 2">MUSC 26</strain>
    </source>
</reference>
<dbReference type="EMBL" id="MLCF01000074">
    <property type="protein sequence ID" value="OIV36831.1"/>
    <property type="molecule type" value="Genomic_DNA"/>
</dbReference>